<proteinExistence type="inferred from homology"/>
<reference evidence="2" key="1">
    <citation type="submission" date="2021-02" db="EMBL/GenBank/DDBJ databases">
        <title>Genome sequence Cadophora malorum strain M34.</title>
        <authorList>
            <person name="Stefanovic E."/>
            <person name="Vu D."/>
            <person name="Scully C."/>
            <person name="Dijksterhuis J."/>
            <person name="Roader J."/>
            <person name="Houbraken J."/>
        </authorList>
    </citation>
    <scope>NUCLEOTIDE SEQUENCE</scope>
    <source>
        <strain evidence="2">M34</strain>
    </source>
</reference>
<protein>
    <recommendedName>
        <fullName evidence="4">Isomerase YbhE</fullName>
    </recommendedName>
</protein>
<dbReference type="GO" id="GO:0017057">
    <property type="term" value="F:6-phosphogluconolactonase activity"/>
    <property type="evidence" value="ECO:0007669"/>
    <property type="project" value="TreeGrafter"/>
</dbReference>
<comment type="similarity">
    <text evidence="1">Belongs to the cycloisomerase 2 family.</text>
</comment>
<dbReference type="Pfam" id="PF10282">
    <property type="entry name" value="Lactonase"/>
    <property type="match status" value="1"/>
</dbReference>
<dbReference type="PANTHER" id="PTHR30344:SF1">
    <property type="entry name" value="6-PHOSPHOGLUCONOLACTONASE"/>
    <property type="match status" value="1"/>
</dbReference>
<evidence type="ECO:0008006" key="4">
    <source>
        <dbReference type="Google" id="ProtNLM"/>
    </source>
</evidence>
<dbReference type="InterPro" id="IPR011045">
    <property type="entry name" value="N2O_reductase_N"/>
</dbReference>
<name>A0A8H7WGS2_9HELO</name>
<evidence type="ECO:0000313" key="2">
    <source>
        <dbReference type="EMBL" id="KAG4424633.1"/>
    </source>
</evidence>
<organism evidence="2 3">
    <name type="scientific">Cadophora malorum</name>
    <dbReference type="NCBI Taxonomy" id="108018"/>
    <lineage>
        <taxon>Eukaryota</taxon>
        <taxon>Fungi</taxon>
        <taxon>Dikarya</taxon>
        <taxon>Ascomycota</taxon>
        <taxon>Pezizomycotina</taxon>
        <taxon>Leotiomycetes</taxon>
        <taxon>Helotiales</taxon>
        <taxon>Ploettnerulaceae</taxon>
        <taxon>Cadophora</taxon>
    </lineage>
</organism>
<comment type="caution">
    <text evidence="2">The sequence shown here is derived from an EMBL/GenBank/DDBJ whole genome shotgun (WGS) entry which is preliminary data.</text>
</comment>
<dbReference type="Gene3D" id="2.130.10.10">
    <property type="entry name" value="YVTN repeat-like/Quinoprotein amine dehydrogenase"/>
    <property type="match status" value="1"/>
</dbReference>
<evidence type="ECO:0000313" key="3">
    <source>
        <dbReference type="Proteomes" id="UP000664132"/>
    </source>
</evidence>
<gene>
    <name evidence="2" type="ORF">IFR04_002166</name>
</gene>
<dbReference type="AlphaFoldDB" id="A0A8H7WGS2"/>
<dbReference type="InterPro" id="IPR019405">
    <property type="entry name" value="Lactonase_7-beta_prop"/>
</dbReference>
<accession>A0A8H7WGS2</accession>
<dbReference type="SUPFAM" id="SSF50974">
    <property type="entry name" value="Nitrous oxide reductase, N-terminal domain"/>
    <property type="match status" value="1"/>
</dbReference>
<dbReference type="EMBL" id="JAFJYH010000018">
    <property type="protein sequence ID" value="KAG4424633.1"/>
    <property type="molecule type" value="Genomic_DNA"/>
</dbReference>
<dbReference type="InterPro" id="IPR050282">
    <property type="entry name" value="Cycloisomerase_2"/>
</dbReference>
<sequence>MWQLPLPLSKLSLLPPLLRSLGFHSSLACQDQCVVDSTVASANMRFSQIPLGGLVTSTVAAVATTNLFVSSYSGTISTLLLSPEAIGGYSLKTVSVNTVAQTSPSWLTRDELNGVVYSTDEGFFGPNGSVSAYSSSGSGELTLLGRSISVGGPVSSVVYNAGKGLALAHYAGSAVSSWSIRSNGTLEPLQALTFKLTAPGTIPSRQDAPHPHEALVDPTDSFIVVPDLGADLIRVFSIDPTSSLLTESTSFSVPAGSGPRHGAFLKAECGNTYFFLISELSNTIASYKVTYGEKSLSFEEVFVSGTYGPTATPAGAAAAEALISPDHKFLVTSSRNATLFDIDNFDPTNSTKIPSDTLQTWAIDDATGKLSFTQLAPAGGRFPRQFSLNKAGTLAAVGLQSDSRVVIVQRDVSTGKFGDFVASVDVAGEITSVIWAE</sequence>
<dbReference type="Proteomes" id="UP000664132">
    <property type="component" value="Unassembled WGS sequence"/>
</dbReference>
<dbReference type="PANTHER" id="PTHR30344">
    <property type="entry name" value="6-PHOSPHOGLUCONOLACTONASE-RELATED"/>
    <property type="match status" value="1"/>
</dbReference>
<keyword evidence="3" id="KW-1185">Reference proteome</keyword>
<evidence type="ECO:0000256" key="1">
    <source>
        <dbReference type="ARBA" id="ARBA00005564"/>
    </source>
</evidence>
<dbReference type="InterPro" id="IPR015943">
    <property type="entry name" value="WD40/YVTN_repeat-like_dom_sf"/>
</dbReference>
<dbReference type="OrthoDB" id="9972196at2759"/>